<dbReference type="SUPFAM" id="SSF56563">
    <property type="entry name" value="Major capsid protein gp5"/>
    <property type="match status" value="1"/>
</dbReference>
<evidence type="ECO:0000256" key="1">
    <source>
        <dbReference type="ARBA" id="ARBA00004328"/>
    </source>
</evidence>
<feature type="domain" description="Phage capsid-like C-terminal" evidence="3">
    <location>
        <begin position="124"/>
        <end position="375"/>
    </location>
</feature>
<proteinExistence type="predicted"/>
<gene>
    <name evidence="4" type="ORF">FC752_05970</name>
</gene>
<keyword evidence="5" id="KW-1185">Reference proteome</keyword>
<dbReference type="Gene3D" id="3.30.2320.10">
    <property type="entry name" value="hypothetical protein PF0899 domain"/>
    <property type="match status" value="1"/>
</dbReference>
<protein>
    <submittedName>
        <fullName evidence="4">Phage major capsid protein</fullName>
    </submittedName>
</protein>
<keyword evidence="2" id="KW-0175">Coiled coil</keyword>
<sequence>MPTLYELKQNMATIGQQVAKIDTDLTAKAIDPQATREEIKGLQEQKADMQARFDVIKAQHDQIEAEQKAKFAQNSLAQIDDPKQKRTEAFASLVRSTVRNQPVEHEIYAALGDNTNPATGGEKFLPKTVAQEIITEPMVKNPMRELITVTNIVNLEIPKLAYTIDDDNFIADTETAKELKLEGSTVTFGRFKSKVFAGVSETVLAGTHTNLVSHVENSLRSGLAAKEKKVQFAATPKAGEEHMSFYSTQNAIKEVEGANLYKAIKAAIADLHEDYRENAKIVMTFADYSEIIETLANGNATLYAAQPEQILGKPVVFVDAATKPIVGDFSYAHLNYDLNVLYETDKDVKTGVNAFVLTAWFDHRIKLKSAFRIAKVTPTP</sequence>
<evidence type="ECO:0000313" key="5">
    <source>
        <dbReference type="Proteomes" id="UP000308539"/>
    </source>
</evidence>
<organism evidence="4 5">
    <name type="scientific">Lysinibacillus varians</name>
    <dbReference type="NCBI Taxonomy" id="1145276"/>
    <lineage>
        <taxon>Bacteria</taxon>
        <taxon>Bacillati</taxon>
        <taxon>Bacillota</taxon>
        <taxon>Bacilli</taxon>
        <taxon>Bacillales</taxon>
        <taxon>Bacillaceae</taxon>
        <taxon>Lysinibacillus</taxon>
    </lineage>
</organism>
<dbReference type="NCBIfam" id="TIGR01554">
    <property type="entry name" value="major_cap_HK97"/>
    <property type="match status" value="1"/>
</dbReference>
<comment type="subcellular location">
    <subcellularLocation>
        <location evidence="1">Virion</location>
    </subcellularLocation>
</comment>
<dbReference type="InterPro" id="IPR054612">
    <property type="entry name" value="Phage_capsid-like_C"/>
</dbReference>
<accession>A0ABY2TCT0</accession>
<evidence type="ECO:0000256" key="2">
    <source>
        <dbReference type="SAM" id="Coils"/>
    </source>
</evidence>
<dbReference type="Pfam" id="PF05065">
    <property type="entry name" value="Phage_capsid"/>
    <property type="match status" value="1"/>
</dbReference>
<reference evidence="4 5" key="1">
    <citation type="submission" date="2019-04" db="EMBL/GenBank/DDBJ databases">
        <title>Lysinibacillus genome sequencing.</title>
        <authorList>
            <person name="Dunlap C."/>
        </authorList>
    </citation>
    <scope>NUCLEOTIDE SEQUENCE [LARGE SCALE GENOMIC DNA]</scope>
    <source>
        <strain evidence="4 5">NBRC 109424</strain>
    </source>
</reference>
<dbReference type="Proteomes" id="UP000308539">
    <property type="component" value="Unassembled WGS sequence"/>
</dbReference>
<name>A0ABY2TCT0_9BACI</name>
<comment type="caution">
    <text evidence="4">The sequence shown here is derived from an EMBL/GenBank/DDBJ whole genome shotgun (WGS) entry which is preliminary data.</text>
</comment>
<dbReference type="InterPro" id="IPR024455">
    <property type="entry name" value="Phage_capsid"/>
</dbReference>
<dbReference type="EMBL" id="SZPV01000013">
    <property type="protein sequence ID" value="TKI66110.1"/>
    <property type="molecule type" value="Genomic_DNA"/>
</dbReference>
<evidence type="ECO:0000259" key="3">
    <source>
        <dbReference type="Pfam" id="PF05065"/>
    </source>
</evidence>
<dbReference type="RefSeq" id="WP_025220142.1">
    <property type="nucleotide sequence ID" value="NZ_CP006837.1"/>
</dbReference>
<evidence type="ECO:0000313" key="4">
    <source>
        <dbReference type="EMBL" id="TKI66110.1"/>
    </source>
</evidence>
<feature type="coiled-coil region" evidence="2">
    <location>
        <begin position="39"/>
        <end position="66"/>
    </location>
</feature>